<dbReference type="EMBL" id="JAPEVG010000059">
    <property type="protein sequence ID" value="KAJ8488676.1"/>
    <property type="molecule type" value="Genomic_DNA"/>
</dbReference>
<evidence type="ECO:0000313" key="3">
    <source>
        <dbReference type="Proteomes" id="UP001215151"/>
    </source>
</evidence>
<feature type="region of interest" description="Disordered" evidence="1">
    <location>
        <begin position="277"/>
        <end position="351"/>
    </location>
</feature>
<feature type="region of interest" description="Disordered" evidence="1">
    <location>
        <begin position="28"/>
        <end position="91"/>
    </location>
</feature>
<proteinExistence type="predicted"/>
<reference evidence="2" key="1">
    <citation type="submission" date="2022-11" db="EMBL/GenBank/DDBJ databases">
        <title>Genome Sequence of Cubamyces cubensis.</title>
        <authorList>
            <person name="Buettner E."/>
        </authorList>
    </citation>
    <scope>NUCLEOTIDE SEQUENCE</scope>
    <source>
        <strain evidence="2">MPL-01</strain>
    </source>
</reference>
<feature type="compositionally biased region" description="Low complexity" evidence="1">
    <location>
        <begin position="31"/>
        <end position="46"/>
    </location>
</feature>
<feature type="compositionally biased region" description="Low complexity" evidence="1">
    <location>
        <begin position="282"/>
        <end position="291"/>
    </location>
</feature>
<feature type="compositionally biased region" description="Polar residues" evidence="1">
    <location>
        <begin position="313"/>
        <end position="335"/>
    </location>
</feature>
<sequence>MQNPSSYYAVPTYDGGAWVDWQRSEDSGNYMQASSSSMTPQAASSSKTLDDTLPCSAIPISYTLTPPTPDSTDSDVSSSSQLSMESIPEYDDMPEIPFISAEVAYADEWIPSDRTPAERTRIDSACDSPTFWSTIIGLKATASKSSSTSDGTASSSSVILGHTTARSLSPSRASRKRAGSVSSFASSRTKPAPAKSILSSSASVQTRRRKAPSVKFLDMPTIHYEEEECEYDEEEDAAGGHGSRSTLSMSPPPKKKAKGLGGFLSFRWLFGPSKVENRNCAPSSSPSKSSPGRPAISGPYPLWDSPPRRARMNGSSTTLGAASLRSMRSTGSLRSMRSCGSRLPTPTYWPR</sequence>
<organism evidence="2 3">
    <name type="scientific">Trametes cubensis</name>
    <dbReference type="NCBI Taxonomy" id="1111947"/>
    <lineage>
        <taxon>Eukaryota</taxon>
        <taxon>Fungi</taxon>
        <taxon>Dikarya</taxon>
        <taxon>Basidiomycota</taxon>
        <taxon>Agaricomycotina</taxon>
        <taxon>Agaricomycetes</taxon>
        <taxon>Polyporales</taxon>
        <taxon>Polyporaceae</taxon>
        <taxon>Trametes</taxon>
    </lineage>
</organism>
<feature type="compositionally biased region" description="Acidic residues" evidence="1">
    <location>
        <begin position="228"/>
        <end position="237"/>
    </location>
</feature>
<gene>
    <name evidence="2" type="ORF">ONZ51_g3368</name>
</gene>
<name>A0AAD7TXS8_9APHY</name>
<feature type="region of interest" description="Disordered" evidence="1">
    <location>
        <begin position="228"/>
        <end position="256"/>
    </location>
</feature>
<dbReference type="AlphaFoldDB" id="A0AAD7TXS8"/>
<evidence type="ECO:0000256" key="1">
    <source>
        <dbReference type="SAM" id="MobiDB-lite"/>
    </source>
</evidence>
<evidence type="ECO:0000313" key="2">
    <source>
        <dbReference type="EMBL" id="KAJ8488676.1"/>
    </source>
</evidence>
<feature type="region of interest" description="Disordered" evidence="1">
    <location>
        <begin position="143"/>
        <end position="211"/>
    </location>
</feature>
<feature type="compositionally biased region" description="Low complexity" evidence="1">
    <location>
        <begin position="143"/>
        <end position="157"/>
    </location>
</feature>
<keyword evidence="3" id="KW-1185">Reference proteome</keyword>
<comment type="caution">
    <text evidence="2">The sequence shown here is derived from an EMBL/GenBank/DDBJ whole genome shotgun (WGS) entry which is preliminary data.</text>
</comment>
<protein>
    <submittedName>
        <fullName evidence="2">Uncharacterized protein</fullName>
    </submittedName>
</protein>
<feature type="compositionally biased region" description="Polar residues" evidence="1">
    <location>
        <begin position="180"/>
        <end position="189"/>
    </location>
</feature>
<feature type="compositionally biased region" description="Low complexity" evidence="1">
    <location>
        <begin position="70"/>
        <end position="80"/>
    </location>
</feature>
<accession>A0AAD7TXS8</accession>
<dbReference type="Proteomes" id="UP001215151">
    <property type="component" value="Unassembled WGS sequence"/>
</dbReference>